<keyword evidence="1" id="KW-0732">Signal</keyword>
<gene>
    <name evidence="2" type="ORF">ATL40_0731</name>
</gene>
<feature type="chain" id="PRO_5012021254" description="Secreted protein" evidence="1">
    <location>
        <begin position="21"/>
        <end position="145"/>
    </location>
</feature>
<evidence type="ECO:0000313" key="2">
    <source>
        <dbReference type="EMBL" id="PFG19174.1"/>
    </source>
</evidence>
<dbReference type="RefSeq" id="WP_098468341.1">
    <property type="nucleotide sequence ID" value="NZ_PDJD01000001.1"/>
</dbReference>
<evidence type="ECO:0000256" key="1">
    <source>
        <dbReference type="SAM" id="SignalP"/>
    </source>
</evidence>
<comment type="caution">
    <text evidence="2">The sequence shown here is derived from an EMBL/GenBank/DDBJ whole genome shotgun (WGS) entry which is preliminary data.</text>
</comment>
<organism evidence="2 3">
    <name type="scientific">Serinibacter salmoneus</name>
    <dbReference type="NCBI Taxonomy" id="556530"/>
    <lineage>
        <taxon>Bacteria</taxon>
        <taxon>Bacillati</taxon>
        <taxon>Actinomycetota</taxon>
        <taxon>Actinomycetes</taxon>
        <taxon>Micrococcales</taxon>
        <taxon>Beutenbergiaceae</taxon>
        <taxon>Serinibacter</taxon>
    </lineage>
</organism>
<reference evidence="2 3" key="1">
    <citation type="submission" date="2017-10" db="EMBL/GenBank/DDBJ databases">
        <title>Sequencing the genomes of 1000 actinobacteria strains.</title>
        <authorList>
            <person name="Klenk H.-P."/>
        </authorList>
    </citation>
    <scope>NUCLEOTIDE SEQUENCE [LARGE SCALE GENOMIC DNA]</scope>
    <source>
        <strain evidence="2 3">DSM 21801</strain>
    </source>
</reference>
<keyword evidence="3" id="KW-1185">Reference proteome</keyword>
<name>A0A2A9CXL8_9MICO</name>
<dbReference type="AlphaFoldDB" id="A0A2A9CXL8"/>
<evidence type="ECO:0000313" key="3">
    <source>
        <dbReference type="Proteomes" id="UP000224915"/>
    </source>
</evidence>
<evidence type="ECO:0008006" key="4">
    <source>
        <dbReference type="Google" id="ProtNLM"/>
    </source>
</evidence>
<dbReference type="PROSITE" id="PS51257">
    <property type="entry name" value="PROKAR_LIPOPROTEIN"/>
    <property type="match status" value="1"/>
</dbReference>
<sequence>MSASRLLSAALAVPALVALAACTSEPSEVATPEAKETTAVVIPEASEADLVRVEITGGATTGGEPGLLEAGERLSIEAACLTPDGAGYGAVTLFVNEQESTAKELPCTGHTVTITMAESGETRQVQVALAVPEGTETAYAVGVLD</sequence>
<accession>A0A2A9CXL8</accession>
<dbReference type="EMBL" id="PDJD01000001">
    <property type="protein sequence ID" value="PFG19174.1"/>
    <property type="molecule type" value="Genomic_DNA"/>
</dbReference>
<protein>
    <recommendedName>
        <fullName evidence="4">Secreted protein</fullName>
    </recommendedName>
</protein>
<proteinExistence type="predicted"/>
<dbReference type="Proteomes" id="UP000224915">
    <property type="component" value="Unassembled WGS sequence"/>
</dbReference>
<feature type="signal peptide" evidence="1">
    <location>
        <begin position="1"/>
        <end position="20"/>
    </location>
</feature>